<feature type="region of interest" description="Disordered" evidence="1">
    <location>
        <begin position="1"/>
        <end position="78"/>
    </location>
</feature>
<proteinExistence type="predicted"/>
<dbReference type="EMBL" id="SMLL01000001">
    <property type="protein sequence ID" value="TFZ04616.1"/>
    <property type="molecule type" value="Genomic_DNA"/>
</dbReference>
<organism evidence="2 3">
    <name type="scientific">Ramlibacter rhizophilus</name>
    <dbReference type="NCBI Taxonomy" id="1781167"/>
    <lineage>
        <taxon>Bacteria</taxon>
        <taxon>Pseudomonadati</taxon>
        <taxon>Pseudomonadota</taxon>
        <taxon>Betaproteobacteria</taxon>
        <taxon>Burkholderiales</taxon>
        <taxon>Comamonadaceae</taxon>
        <taxon>Ramlibacter</taxon>
    </lineage>
</organism>
<evidence type="ECO:0000256" key="1">
    <source>
        <dbReference type="SAM" id="MobiDB-lite"/>
    </source>
</evidence>
<protein>
    <submittedName>
        <fullName evidence="2">Uncharacterized protein</fullName>
    </submittedName>
</protein>
<dbReference type="RefSeq" id="WP_135283498.1">
    <property type="nucleotide sequence ID" value="NZ_SMLL01000001.1"/>
</dbReference>
<feature type="compositionally biased region" description="Low complexity" evidence="1">
    <location>
        <begin position="901"/>
        <end position="922"/>
    </location>
</feature>
<accession>A0A4Z0BZ86</accession>
<dbReference type="Proteomes" id="UP000297564">
    <property type="component" value="Unassembled WGS sequence"/>
</dbReference>
<dbReference type="AlphaFoldDB" id="A0A4Z0BZ86"/>
<gene>
    <name evidence="2" type="ORF">EZ242_02380</name>
</gene>
<reference evidence="2 3" key="1">
    <citation type="submission" date="2019-03" db="EMBL/GenBank/DDBJ databases">
        <title>Ramlibacter rhizophilus CCTCC AB2015357, whole genome shotgun sequence.</title>
        <authorList>
            <person name="Zhang X."/>
            <person name="Feng G."/>
            <person name="Zhu H."/>
        </authorList>
    </citation>
    <scope>NUCLEOTIDE SEQUENCE [LARGE SCALE GENOMIC DNA]</scope>
    <source>
        <strain evidence="2 3">CCTCC AB2015357</strain>
    </source>
</reference>
<evidence type="ECO:0000313" key="2">
    <source>
        <dbReference type="EMBL" id="TFZ04616.1"/>
    </source>
</evidence>
<feature type="compositionally biased region" description="Low complexity" evidence="1">
    <location>
        <begin position="216"/>
        <end position="241"/>
    </location>
</feature>
<dbReference type="OrthoDB" id="3423180at2"/>
<feature type="region of interest" description="Disordered" evidence="1">
    <location>
        <begin position="200"/>
        <end position="246"/>
    </location>
</feature>
<feature type="compositionally biased region" description="Low complexity" evidence="1">
    <location>
        <begin position="13"/>
        <end position="25"/>
    </location>
</feature>
<evidence type="ECO:0000313" key="3">
    <source>
        <dbReference type="Proteomes" id="UP000297564"/>
    </source>
</evidence>
<sequence length="922" mass="99098">MDALSRLARRPSESSGSSPASPTTSRGKDDKATPPKRLSLFGLRPTALGPRPDPTSPSALASPKSPPEAGSPSPRRVTDRAAVTLAASDVRVGDPFPDRAWLDRQAQAQGIKPTKDVVIGGKLVWRHGQTYKHVCSALQTYHDCPIDELVARQSALLGLRQAVDTYLGKKPAGKYEGIVRTLGTHLVAEEQRLAKRIEDARARGQQSPSIADVLQPAPGLVDAADPGDDAAATPPSDAKSALATRSASMSVSRSDISTSPLSEALGLPETNLYAATASATKLLHTLPTSGLLHASLLTTGATNGDILKPDVVVGGLVIKQNSKTMARLLGSLDRYHALPSHQLRARMLALQEVERNVEAYMNKRTARYRDAPAFMDFRTRLAEELRILTAVMAITVEAEWQRDTGQVPSPLDPVPQLNAQDAAELFRAGLPKEAIARGLAMHLSREQIMVQLAPCARARVPYTAVKLSAAASRSTVVPDSLRKLGSGAVATVWRMDLQSGDETLAMVFKPEPSPKTDIGEMARASGIPADKPNLSGRSAAAYLCSKHLGLDLVPPTVVAIADIDGSLEAGSLMEFVDGFQLVSEGAANRRLTADQARLIGGHPQVLQDYAHECGCTSARLDGAVLRLERRVQVRHDREGNPLPEGEIRYVPALIRMALPHADGRLRRLLADAQLFSRFIRDGDRSPMNFMFTVDEDGRLSPRFINNDVSFGPGWTVRCEPGTSIAERRVELPRVVSRSLKDAFDGSSEELGMGLEAVLGSTHLAQSVIEDISKVRALLATHDADGRILDSDADWESPSVTQALGLNLAGAEYLAALALRDDKGQPSRTRAEARIKTLTSLARTRGYQAREAMEERALELDWTAIRLNAQGKQEPPEKYFGLTALFDFDELMQRIRAASTDTKAGPAASAAAAKPATEGSPAS</sequence>
<feature type="region of interest" description="Disordered" evidence="1">
    <location>
        <begin position="897"/>
        <end position="922"/>
    </location>
</feature>
<name>A0A4Z0BZ86_9BURK</name>
<keyword evidence="3" id="KW-1185">Reference proteome</keyword>
<comment type="caution">
    <text evidence="2">The sequence shown here is derived from an EMBL/GenBank/DDBJ whole genome shotgun (WGS) entry which is preliminary data.</text>
</comment>